<dbReference type="Gene3D" id="2.60.120.10">
    <property type="entry name" value="Jelly Rolls"/>
    <property type="match status" value="1"/>
</dbReference>
<dbReference type="SUPFAM" id="SSF46785">
    <property type="entry name" value="Winged helix' DNA-binding domain"/>
    <property type="match status" value="1"/>
</dbReference>
<dbReference type="EMBL" id="FTMS01000005">
    <property type="protein sequence ID" value="SIQ19781.1"/>
    <property type="molecule type" value="Genomic_DNA"/>
</dbReference>
<dbReference type="PANTHER" id="PTHR24567:SF74">
    <property type="entry name" value="HTH-TYPE TRANSCRIPTIONAL REGULATOR ARCR"/>
    <property type="match status" value="1"/>
</dbReference>
<organism evidence="2 3">
    <name type="scientific">Alkalispirochaeta americana</name>
    <dbReference type="NCBI Taxonomy" id="159291"/>
    <lineage>
        <taxon>Bacteria</taxon>
        <taxon>Pseudomonadati</taxon>
        <taxon>Spirochaetota</taxon>
        <taxon>Spirochaetia</taxon>
        <taxon>Spirochaetales</taxon>
        <taxon>Spirochaetaceae</taxon>
        <taxon>Alkalispirochaeta</taxon>
    </lineage>
</organism>
<keyword evidence="3" id="KW-1185">Reference proteome</keyword>
<dbReference type="STRING" id="159291.SAMN05920897_10538"/>
<sequence>MGAFDRFAKTYKKGQMIFCEYEPGNTFYLIQEGRVQITKVMGELEKAVDILHPGELFGEMAILEEAPRSASAIALDKVILLEFNRANFEILMQGNPQIALTLLKTFVKRIHDQRRRFLILKLEDVQARVADVFLMFSEGQNPRNYEQDRWEFPVTVNDVAHWAGLPPERVKAVVNQFVKQNRMSVYPDKIVVNNIHDLQRLVASRRREQG</sequence>
<dbReference type="Proteomes" id="UP000186400">
    <property type="component" value="Unassembled WGS sequence"/>
</dbReference>
<dbReference type="PROSITE" id="PS00889">
    <property type="entry name" value="CNMP_BINDING_2"/>
    <property type="match status" value="1"/>
</dbReference>
<dbReference type="GO" id="GO:0016301">
    <property type="term" value="F:kinase activity"/>
    <property type="evidence" value="ECO:0007669"/>
    <property type="project" value="UniProtKB-KW"/>
</dbReference>
<dbReference type="InterPro" id="IPR018488">
    <property type="entry name" value="cNMP-bd_CS"/>
</dbReference>
<keyword evidence="2" id="KW-0808">Transferase</keyword>
<dbReference type="InterPro" id="IPR000595">
    <property type="entry name" value="cNMP-bd_dom"/>
</dbReference>
<dbReference type="CDD" id="cd00038">
    <property type="entry name" value="CAP_ED"/>
    <property type="match status" value="1"/>
</dbReference>
<dbReference type="InterPro" id="IPR018490">
    <property type="entry name" value="cNMP-bd_dom_sf"/>
</dbReference>
<feature type="domain" description="Cyclic nucleotide-binding" evidence="1">
    <location>
        <begin position="9"/>
        <end position="109"/>
    </location>
</feature>
<dbReference type="SMART" id="SM00100">
    <property type="entry name" value="cNMP"/>
    <property type="match status" value="1"/>
</dbReference>
<gene>
    <name evidence="2" type="ORF">SAMN05920897_10538</name>
</gene>
<evidence type="ECO:0000313" key="3">
    <source>
        <dbReference type="Proteomes" id="UP000186400"/>
    </source>
</evidence>
<dbReference type="PROSITE" id="PS50042">
    <property type="entry name" value="CNMP_BINDING_3"/>
    <property type="match status" value="1"/>
</dbReference>
<dbReference type="AlphaFoldDB" id="A0A1N6QT61"/>
<dbReference type="GO" id="GO:0005829">
    <property type="term" value="C:cytosol"/>
    <property type="evidence" value="ECO:0007669"/>
    <property type="project" value="TreeGrafter"/>
</dbReference>
<evidence type="ECO:0000313" key="2">
    <source>
        <dbReference type="EMBL" id="SIQ19781.1"/>
    </source>
</evidence>
<dbReference type="RefSeq" id="WP_076488189.1">
    <property type="nucleotide sequence ID" value="NZ_FTMS01000005.1"/>
</dbReference>
<reference evidence="2 3" key="1">
    <citation type="submission" date="2017-01" db="EMBL/GenBank/DDBJ databases">
        <authorList>
            <person name="Mah S.A."/>
            <person name="Swanson W.J."/>
            <person name="Moy G.W."/>
            <person name="Vacquier V.D."/>
        </authorList>
    </citation>
    <scope>NUCLEOTIDE SEQUENCE [LARGE SCALE GENOMIC DNA]</scope>
    <source>
        <strain evidence="2 3">ASpG1</strain>
    </source>
</reference>
<keyword evidence="2" id="KW-0418">Kinase</keyword>
<dbReference type="PANTHER" id="PTHR24567">
    <property type="entry name" value="CRP FAMILY TRANSCRIPTIONAL REGULATORY PROTEIN"/>
    <property type="match status" value="1"/>
</dbReference>
<dbReference type="InterPro" id="IPR050397">
    <property type="entry name" value="Env_Response_Regulators"/>
</dbReference>
<proteinExistence type="predicted"/>
<dbReference type="SUPFAM" id="SSF51206">
    <property type="entry name" value="cAMP-binding domain-like"/>
    <property type="match status" value="1"/>
</dbReference>
<dbReference type="GO" id="GO:0003700">
    <property type="term" value="F:DNA-binding transcription factor activity"/>
    <property type="evidence" value="ECO:0007669"/>
    <property type="project" value="TreeGrafter"/>
</dbReference>
<dbReference type="InterPro" id="IPR036390">
    <property type="entry name" value="WH_DNA-bd_sf"/>
</dbReference>
<protein>
    <submittedName>
        <fullName evidence="2">cAMP-binding domain of CRP or a regulatory subunit of cAMP-dependent protein kinases</fullName>
    </submittedName>
</protein>
<dbReference type="OrthoDB" id="305756at2"/>
<dbReference type="Pfam" id="PF00027">
    <property type="entry name" value="cNMP_binding"/>
    <property type="match status" value="1"/>
</dbReference>
<evidence type="ECO:0000259" key="1">
    <source>
        <dbReference type="PROSITE" id="PS50042"/>
    </source>
</evidence>
<accession>A0A1N6QT61</accession>
<dbReference type="InterPro" id="IPR014710">
    <property type="entry name" value="RmlC-like_jellyroll"/>
</dbReference>
<name>A0A1N6QT61_9SPIO</name>